<dbReference type="Pfam" id="PF01636">
    <property type="entry name" value="APH"/>
    <property type="match status" value="1"/>
</dbReference>
<organism evidence="2 3">
    <name type="scientific">Pseudofrankia asymbiotica</name>
    <dbReference type="NCBI Taxonomy" id="1834516"/>
    <lineage>
        <taxon>Bacteria</taxon>
        <taxon>Bacillati</taxon>
        <taxon>Actinomycetota</taxon>
        <taxon>Actinomycetes</taxon>
        <taxon>Frankiales</taxon>
        <taxon>Frankiaceae</taxon>
        <taxon>Pseudofrankia</taxon>
    </lineage>
</organism>
<dbReference type="CDD" id="cd05154">
    <property type="entry name" value="ACAD10_11_N-like"/>
    <property type="match status" value="1"/>
</dbReference>
<dbReference type="Gene3D" id="3.90.1200.10">
    <property type="match status" value="1"/>
</dbReference>
<protein>
    <submittedName>
        <fullName evidence="2">Acyl-CoA dehydrogenase</fullName>
    </submittedName>
</protein>
<dbReference type="PANTHER" id="PTHR47829:SF1">
    <property type="entry name" value="HAD FAMILY PHOSPHATASE"/>
    <property type="match status" value="1"/>
</dbReference>
<dbReference type="STRING" id="1834516.BL253_12115"/>
<dbReference type="RefSeq" id="WP_076816593.1">
    <property type="nucleotide sequence ID" value="NZ_MOMC01000022.1"/>
</dbReference>
<dbReference type="InterPro" id="IPR052898">
    <property type="entry name" value="ACAD10-like"/>
</dbReference>
<dbReference type="InterPro" id="IPR011009">
    <property type="entry name" value="Kinase-like_dom_sf"/>
</dbReference>
<gene>
    <name evidence="2" type="ORF">BL253_12115</name>
</gene>
<name>A0A1V2ICW7_9ACTN</name>
<dbReference type="InterPro" id="IPR041726">
    <property type="entry name" value="ACAD10_11_N"/>
</dbReference>
<sequence>MSPTAVEGLDLPALERFLAVAVPGFQGNLDARLLTGGRSNLTYLLTDGTTRWVLRRPPLGGLTPSAHDVLREYRVMAALSGTDVPVPRAVAHDEGETLGVPFALVEYVSGPVIRTEDELHALPQADIDRCAYALIDVLARLHALDPEAVGLGAFGRPRGYLGRQIRRWNDQWQRVGTRPLPDIDTLHTRLAAIQPAESGVSILHGDFRIDNVILSPDDPADVRAVVDWEMAALGDPLADLGLHLAYSDPAFAPVLTGSAASTSPRLPGADGLLDRYATLTGRDLSGFSFYLALGYFKAAVIAEGIHARYLQGVTRGDGFEVVGEATAPLAAAGLRALKG</sequence>
<dbReference type="SUPFAM" id="SSF56112">
    <property type="entry name" value="Protein kinase-like (PK-like)"/>
    <property type="match status" value="1"/>
</dbReference>
<dbReference type="AlphaFoldDB" id="A0A1V2ICW7"/>
<accession>A0A1V2ICW7</accession>
<evidence type="ECO:0000313" key="3">
    <source>
        <dbReference type="Proteomes" id="UP000188929"/>
    </source>
</evidence>
<dbReference type="PANTHER" id="PTHR47829">
    <property type="entry name" value="HYDROLASE, PUTATIVE (AFU_ORTHOLOGUE AFUA_1G12880)-RELATED"/>
    <property type="match status" value="1"/>
</dbReference>
<evidence type="ECO:0000259" key="1">
    <source>
        <dbReference type="Pfam" id="PF01636"/>
    </source>
</evidence>
<dbReference type="OrthoDB" id="3806873at2"/>
<comment type="caution">
    <text evidence="2">The sequence shown here is derived from an EMBL/GenBank/DDBJ whole genome shotgun (WGS) entry which is preliminary data.</text>
</comment>
<feature type="domain" description="Aminoglycoside phosphotransferase" evidence="1">
    <location>
        <begin position="31"/>
        <end position="253"/>
    </location>
</feature>
<evidence type="ECO:0000313" key="2">
    <source>
        <dbReference type="EMBL" id="ONH30915.1"/>
    </source>
</evidence>
<reference evidence="3" key="1">
    <citation type="submission" date="2016-10" db="EMBL/GenBank/DDBJ databases">
        <title>Frankia sp. NRRL B-16386 Genome sequencing.</title>
        <authorList>
            <person name="Ghodhbane-Gtari F."/>
            <person name="Swanson E."/>
            <person name="Gueddou A."/>
            <person name="Hezbri K."/>
            <person name="Ktari K."/>
            <person name="Nouioui I."/>
            <person name="Morris K."/>
            <person name="Simpson S."/>
            <person name="Abebe-Akele F."/>
            <person name="Thomas K."/>
            <person name="Gtari M."/>
            <person name="Tisa L.S."/>
        </authorList>
    </citation>
    <scope>NUCLEOTIDE SEQUENCE [LARGE SCALE GENOMIC DNA]</scope>
    <source>
        <strain evidence="3">NRRL B-16386</strain>
    </source>
</reference>
<dbReference type="EMBL" id="MOMC01000022">
    <property type="protein sequence ID" value="ONH30915.1"/>
    <property type="molecule type" value="Genomic_DNA"/>
</dbReference>
<dbReference type="Gene3D" id="3.30.200.20">
    <property type="entry name" value="Phosphorylase Kinase, domain 1"/>
    <property type="match status" value="1"/>
</dbReference>
<dbReference type="Proteomes" id="UP000188929">
    <property type="component" value="Unassembled WGS sequence"/>
</dbReference>
<dbReference type="InterPro" id="IPR002575">
    <property type="entry name" value="Aminoglycoside_PTrfase"/>
</dbReference>
<proteinExistence type="predicted"/>
<keyword evidence="3" id="KW-1185">Reference proteome</keyword>